<dbReference type="EMBL" id="JAADYS010000096">
    <property type="protein sequence ID" value="KAF4472290.1"/>
    <property type="molecule type" value="Genomic_DNA"/>
</dbReference>
<name>A0A8H4LP58_9HYPO</name>
<evidence type="ECO:0000313" key="1">
    <source>
        <dbReference type="EMBL" id="KAF4472290.1"/>
    </source>
</evidence>
<organism evidence="1 2">
    <name type="scientific">Fusarium albosuccineum</name>
    <dbReference type="NCBI Taxonomy" id="1237068"/>
    <lineage>
        <taxon>Eukaryota</taxon>
        <taxon>Fungi</taxon>
        <taxon>Dikarya</taxon>
        <taxon>Ascomycota</taxon>
        <taxon>Pezizomycotina</taxon>
        <taxon>Sordariomycetes</taxon>
        <taxon>Hypocreomycetidae</taxon>
        <taxon>Hypocreales</taxon>
        <taxon>Nectriaceae</taxon>
        <taxon>Fusarium</taxon>
        <taxon>Fusarium decemcellulare species complex</taxon>
    </lineage>
</organism>
<dbReference type="Proteomes" id="UP000554235">
    <property type="component" value="Unassembled WGS sequence"/>
</dbReference>
<comment type="caution">
    <text evidence="1">The sequence shown here is derived from an EMBL/GenBank/DDBJ whole genome shotgun (WGS) entry which is preliminary data.</text>
</comment>
<reference evidence="1 2" key="1">
    <citation type="submission" date="2020-01" db="EMBL/GenBank/DDBJ databases">
        <title>Identification and distribution of gene clusters putatively required for synthesis of sphingolipid metabolism inhibitors in phylogenetically diverse species of the filamentous fungus Fusarium.</title>
        <authorList>
            <person name="Kim H.-S."/>
            <person name="Busman M."/>
            <person name="Brown D.W."/>
            <person name="Divon H."/>
            <person name="Uhlig S."/>
            <person name="Proctor R.H."/>
        </authorList>
    </citation>
    <scope>NUCLEOTIDE SEQUENCE [LARGE SCALE GENOMIC DNA]</scope>
    <source>
        <strain evidence="1 2">NRRL 20459</strain>
    </source>
</reference>
<gene>
    <name evidence="1" type="ORF">FALBO_815</name>
</gene>
<evidence type="ECO:0000313" key="2">
    <source>
        <dbReference type="Proteomes" id="UP000554235"/>
    </source>
</evidence>
<dbReference type="OrthoDB" id="10504649at2759"/>
<dbReference type="AlphaFoldDB" id="A0A8H4LP58"/>
<accession>A0A8H4LP58</accession>
<protein>
    <submittedName>
        <fullName evidence="1">Uncharacterized protein</fullName>
    </submittedName>
</protein>
<proteinExistence type="predicted"/>
<keyword evidence="2" id="KW-1185">Reference proteome</keyword>
<sequence length="242" mass="26544">MTKPQVYNKPLPLRLAAKPNHSLSILPSHAVDKILLNAQCPVPACLKKWRGRSVQRPTTTSKTASVASIFIFIDDVVVQNGQYMRPRPRHSALDIVEPGLFARSVASPWHSHRDWNRPIKYAHVRDLLLGLARVRIASLVRLARWVPHLRLCPCLGLRRLDLGAATRADRDGTAAATAVSAAANPHHNAALPIATAHLGLPCCSVLDYAAPVWRITAATVSVRFIQSSPFRLSRPQDSLASP</sequence>